<dbReference type="AlphaFoldDB" id="A0A948WZS5"/>
<dbReference type="Proteomes" id="UP000733611">
    <property type="component" value="Unassembled WGS sequence"/>
</dbReference>
<proteinExistence type="predicted"/>
<dbReference type="EMBL" id="JAHLFE010000174">
    <property type="protein sequence ID" value="MBU3844872.1"/>
    <property type="molecule type" value="Genomic_DNA"/>
</dbReference>
<reference evidence="1" key="2">
    <citation type="submission" date="2021-04" db="EMBL/GenBank/DDBJ databases">
        <authorList>
            <person name="Gilroy R."/>
        </authorList>
    </citation>
    <scope>NUCLEOTIDE SEQUENCE</scope>
    <source>
        <strain evidence="1">378</strain>
    </source>
</reference>
<dbReference type="SUPFAM" id="SSF81296">
    <property type="entry name" value="E set domains"/>
    <property type="match status" value="1"/>
</dbReference>
<dbReference type="CDD" id="cd07184">
    <property type="entry name" value="E_set_Isoamylase_like_N"/>
    <property type="match status" value="1"/>
</dbReference>
<organism evidence="1 2">
    <name type="scientific">Candidatus Anaerobiospirillum pullicola</name>
    <dbReference type="NCBI Taxonomy" id="2838451"/>
    <lineage>
        <taxon>Bacteria</taxon>
        <taxon>Pseudomonadati</taxon>
        <taxon>Pseudomonadota</taxon>
        <taxon>Gammaproteobacteria</taxon>
        <taxon>Aeromonadales</taxon>
        <taxon>Succinivibrionaceae</taxon>
        <taxon>Anaerobiospirillum</taxon>
    </lineage>
</organism>
<evidence type="ECO:0000313" key="2">
    <source>
        <dbReference type="Proteomes" id="UP000733611"/>
    </source>
</evidence>
<accession>A0A948WZS5</accession>
<comment type="caution">
    <text evidence="1">The sequence shown here is derived from an EMBL/GenBank/DDBJ whole genome shotgun (WGS) entry which is preliminary data.</text>
</comment>
<dbReference type="Gene3D" id="2.60.40.10">
    <property type="entry name" value="Immunoglobulins"/>
    <property type="match status" value="1"/>
</dbReference>
<gene>
    <name evidence="1" type="ORF">H9847_08445</name>
</gene>
<evidence type="ECO:0000313" key="1">
    <source>
        <dbReference type="EMBL" id="MBU3844872.1"/>
    </source>
</evidence>
<reference evidence="1" key="1">
    <citation type="journal article" date="2021" name="PeerJ">
        <title>Extensive microbial diversity within the chicken gut microbiome revealed by metagenomics and culture.</title>
        <authorList>
            <person name="Gilroy R."/>
            <person name="Ravi A."/>
            <person name="Getino M."/>
            <person name="Pursley I."/>
            <person name="Horton D.L."/>
            <person name="Alikhan N.F."/>
            <person name="Baker D."/>
            <person name="Gharbi K."/>
            <person name="Hall N."/>
            <person name="Watson M."/>
            <person name="Adriaenssens E.M."/>
            <person name="Foster-Nyarko E."/>
            <person name="Jarju S."/>
            <person name="Secka A."/>
            <person name="Antonio M."/>
            <person name="Oren A."/>
            <person name="Chaudhuri R.R."/>
            <person name="La Ragione R."/>
            <person name="Hildebrand F."/>
            <person name="Pallen M.J."/>
        </authorList>
    </citation>
    <scope>NUCLEOTIDE SEQUENCE</scope>
    <source>
        <strain evidence="1">378</strain>
    </source>
</reference>
<dbReference type="InterPro" id="IPR013783">
    <property type="entry name" value="Ig-like_fold"/>
</dbReference>
<dbReference type="InterPro" id="IPR014756">
    <property type="entry name" value="Ig_E-set"/>
</dbReference>
<sequence>MSVSKSITKDGKKVTITFYIKKEAAQGAKQIFLICEHNGWEPVAMKPQKNGTYRGSISVPTDVQPSYQYRFKYVMPDDQVKFDNDWDAESYCPNPFSGENSVFTVSKTAPKSAK</sequence>
<name>A0A948WZS5_9GAMM</name>
<protein>
    <submittedName>
        <fullName evidence="1">Isoamylase early set domain-containing protein</fullName>
    </submittedName>
</protein>